<evidence type="ECO:0000256" key="1">
    <source>
        <dbReference type="ARBA" id="ARBA00004429"/>
    </source>
</evidence>
<dbReference type="PROSITE" id="PS50111">
    <property type="entry name" value="CHEMOTAXIS_TRANSDUC_2"/>
    <property type="match status" value="1"/>
</dbReference>
<dbReference type="GO" id="GO:0005886">
    <property type="term" value="C:plasma membrane"/>
    <property type="evidence" value="ECO:0007669"/>
    <property type="project" value="UniProtKB-SubCell"/>
</dbReference>
<protein>
    <submittedName>
        <fullName evidence="15">Methyl-accepting chemotaxis protein</fullName>
    </submittedName>
</protein>
<comment type="subcellular location">
    <subcellularLocation>
        <location evidence="1">Cell inner membrane</location>
        <topology evidence="1">Multi-pass membrane protein</topology>
    </subcellularLocation>
</comment>
<dbReference type="InterPro" id="IPR003660">
    <property type="entry name" value="HAMP_dom"/>
</dbReference>
<keyword evidence="2" id="KW-1003">Cell membrane</keyword>
<evidence type="ECO:0000256" key="3">
    <source>
        <dbReference type="ARBA" id="ARBA00022519"/>
    </source>
</evidence>
<dbReference type="Gene3D" id="6.10.340.10">
    <property type="match status" value="1"/>
</dbReference>
<dbReference type="Proteomes" id="UP000245629">
    <property type="component" value="Chromosome 2"/>
</dbReference>
<feature type="domain" description="Methyl-accepting transducer" evidence="12">
    <location>
        <begin position="290"/>
        <end position="526"/>
    </location>
</feature>
<dbReference type="PANTHER" id="PTHR32089:SF112">
    <property type="entry name" value="LYSOZYME-LIKE PROTEIN-RELATED"/>
    <property type="match status" value="1"/>
</dbReference>
<dbReference type="Pfam" id="PF00672">
    <property type="entry name" value="HAMP"/>
    <property type="match status" value="1"/>
</dbReference>
<keyword evidence="6 11" id="KW-0472">Membrane</keyword>
<evidence type="ECO:0000256" key="6">
    <source>
        <dbReference type="ARBA" id="ARBA00023136"/>
    </source>
</evidence>
<sequence length="662" mass="69916">MQSFVARMSISKKVSILNLLGMLLLSGAVLLVIGQVIGRELERQAIDMQRLSMEIAWSSLLDKGTDFSVADGTLRLGGIVLNGNNETVDKIKKITGGTATIFQGDTRVATNVLNKDGSRATGTKLAPGPAHDAVLGRGNGYRGMVTILGEEYYAAYDPIKNGRGETIGILYVGIKKSDVFATFDDSMRFATLFVIGCALVLAVPGYLLLSRLLRPLGQLDRAMQALSAGDLATPIAGSGRQDEIGAMARSVAIFRDGMADAERLRAEREQRRREAEEEKRRALQGMADTVERECRDAVNRVSQRTQSMDHNAEAMAGSAGLVGVSAQEVAAAAQQALDNAQAVASAAEQLSASIGEIGGQVGQAASVTRSAVEAGQRTQRTIESLSSAVGRIGDVASLIQGIAAQTNLLALNATIEAARAGEAGKGFAVVANEVKNLASQTSRSTEEISRLIAEIQAVTAESVSAVEQIGRTIAEIDDISTTVAAAIEQQGAATQEISRNVAQTAAVASTVSVRIGEVSREAAVTGNRAGELRHDASEVAVSIDNLMHTLVRAVRTASEDVDRRTLPRYRVGRSCTVAAAGGTLRVTLSDISRNGCALADAGAVPSEGTLQTDLIAMPLPFEVLNRERESVRIRFRLDAGERAAFDALFDRFEAGPVERIVA</sequence>
<dbReference type="InterPro" id="IPR004090">
    <property type="entry name" value="Chemotax_Me-accpt_rcpt"/>
</dbReference>
<proteinExistence type="inferred from homology"/>
<dbReference type="SMART" id="SM00304">
    <property type="entry name" value="HAMP"/>
    <property type="match status" value="2"/>
</dbReference>
<feature type="transmembrane region" description="Helical" evidence="11">
    <location>
        <begin position="189"/>
        <end position="209"/>
    </location>
</feature>
<evidence type="ECO:0000256" key="11">
    <source>
        <dbReference type="SAM" id="Phobius"/>
    </source>
</evidence>
<dbReference type="Pfam" id="PF00015">
    <property type="entry name" value="MCPsignal"/>
    <property type="match status" value="1"/>
</dbReference>
<dbReference type="PRINTS" id="PR00260">
    <property type="entry name" value="CHEMTRNSDUCR"/>
</dbReference>
<name>A0A2S2CRE0_9PROT</name>
<dbReference type="InterPro" id="IPR029151">
    <property type="entry name" value="Sensor-like_sf"/>
</dbReference>
<evidence type="ECO:0000259" key="14">
    <source>
        <dbReference type="PROSITE" id="PS50885"/>
    </source>
</evidence>
<keyword evidence="4 11" id="KW-0812">Transmembrane</keyword>
<dbReference type="GO" id="GO:0006935">
    <property type="term" value="P:chemotaxis"/>
    <property type="evidence" value="ECO:0007669"/>
    <property type="project" value="InterPro"/>
</dbReference>
<dbReference type="Pfam" id="PF07238">
    <property type="entry name" value="PilZ"/>
    <property type="match status" value="1"/>
</dbReference>
<evidence type="ECO:0000256" key="7">
    <source>
        <dbReference type="ARBA" id="ARBA00023224"/>
    </source>
</evidence>
<reference evidence="16" key="1">
    <citation type="submission" date="2018-05" db="EMBL/GenBank/DDBJ databases">
        <title>Azospirillum thermophila sp. nov., a novel isolated from hot spring.</title>
        <authorList>
            <person name="Zhao Z."/>
        </authorList>
    </citation>
    <scope>NUCLEOTIDE SEQUENCE [LARGE SCALE GENOMIC DNA]</scope>
    <source>
        <strain evidence="16">CFH 70021</strain>
    </source>
</reference>
<dbReference type="GO" id="GO:0035438">
    <property type="term" value="F:cyclic-di-GMP binding"/>
    <property type="evidence" value="ECO:0007669"/>
    <property type="project" value="InterPro"/>
</dbReference>
<feature type="region of interest" description="Disordered" evidence="10">
    <location>
        <begin position="266"/>
        <end position="285"/>
    </location>
</feature>
<evidence type="ECO:0000313" key="15">
    <source>
        <dbReference type="EMBL" id="AWK87093.1"/>
    </source>
</evidence>
<evidence type="ECO:0000259" key="13">
    <source>
        <dbReference type="PROSITE" id="PS50192"/>
    </source>
</evidence>
<feature type="domain" description="T-SNARE coiled-coil homology" evidence="13">
    <location>
        <begin position="456"/>
        <end position="518"/>
    </location>
</feature>
<keyword evidence="5 11" id="KW-1133">Transmembrane helix</keyword>
<keyword evidence="7 9" id="KW-0807">Transducer</keyword>
<dbReference type="InterPro" id="IPR033463">
    <property type="entry name" value="sCache_3"/>
</dbReference>
<dbReference type="InterPro" id="IPR009875">
    <property type="entry name" value="PilZ_domain"/>
</dbReference>
<dbReference type="Pfam" id="PF17202">
    <property type="entry name" value="sCache_3_3"/>
    <property type="match status" value="1"/>
</dbReference>
<evidence type="ECO:0000256" key="8">
    <source>
        <dbReference type="ARBA" id="ARBA00029447"/>
    </source>
</evidence>
<dbReference type="SUPFAM" id="SSF103190">
    <property type="entry name" value="Sensory domain-like"/>
    <property type="match status" value="1"/>
</dbReference>
<keyword evidence="16" id="KW-1185">Reference proteome</keyword>
<dbReference type="RefSeq" id="WP_109327869.1">
    <property type="nucleotide sequence ID" value="NZ_CP029353.1"/>
</dbReference>
<organism evidence="15 16">
    <name type="scientific">Azospirillum thermophilum</name>
    <dbReference type="NCBI Taxonomy" id="2202148"/>
    <lineage>
        <taxon>Bacteria</taxon>
        <taxon>Pseudomonadati</taxon>
        <taxon>Pseudomonadota</taxon>
        <taxon>Alphaproteobacteria</taxon>
        <taxon>Rhodospirillales</taxon>
        <taxon>Azospirillaceae</taxon>
        <taxon>Azospirillum</taxon>
    </lineage>
</organism>
<dbReference type="AlphaFoldDB" id="A0A2S2CRE0"/>
<evidence type="ECO:0000256" key="4">
    <source>
        <dbReference type="ARBA" id="ARBA00022692"/>
    </source>
</evidence>
<gene>
    <name evidence="15" type="ORF">DEW08_13415</name>
</gene>
<evidence type="ECO:0000313" key="16">
    <source>
        <dbReference type="Proteomes" id="UP000245629"/>
    </source>
</evidence>
<dbReference type="EMBL" id="CP029353">
    <property type="protein sequence ID" value="AWK87093.1"/>
    <property type="molecule type" value="Genomic_DNA"/>
</dbReference>
<dbReference type="GO" id="GO:0007165">
    <property type="term" value="P:signal transduction"/>
    <property type="evidence" value="ECO:0007669"/>
    <property type="project" value="UniProtKB-KW"/>
</dbReference>
<evidence type="ECO:0000256" key="10">
    <source>
        <dbReference type="SAM" id="MobiDB-lite"/>
    </source>
</evidence>
<dbReference type="KEGG" id="azz:DEW08_13415"/>
<feature type="compositionally biased region" description="Basic and acidic residues" evidence="10">
    <location>
        <begin position="266"/>
        <end position="281"/>
    </location>
</feature>
<dbReference type="Gene3D" id="1.10.287.950">
    <property type="entry name" value="Methyl-accepting chemotaxis protein"/>
    <property type="match status" value="1"/>
</dbReference>
<evidence type="ECO:0000256" key="2">
    <source>
        <dbReference type="ARBA" id="ARBA00022475"/>
    </source>
</evidence>
<evidence type="ECO:0000256" key="9">
    <source>
        <dbReference type="PROSITE-ProRule" id="PRU00284"/>
    </source>
</evidence>
<feature type="domain" description="HAMP" evidence="14">
    <location>
        <begin position="210"/>
        <end position="263"/>
    </location>
</feature>
<dbReference type="InterPro" id="IPR004089">
    <property type="entry name" value="MCPsignal_dom"/>
</dbReference>
<dbReference type="SMART" id="SM00283">
    <property type="entry name" value="MA"/>
    <property type="match status" value="1"/>
</dbReference>
<dbReference type="GO" id="GO:0004888">
    <property type="term" value="F:transmembrane signaling receptor activity"/>
    <property type="evidence" value="ECO:0007669"/>
    <property type="project" value="InterPro"/>
</dbReference>
<dbReference type="PROSITE" id="PS50192">
    <property type="entry name" value="T_SNARE"/>
    <property type="match status" value="1"/>
</dbReference>
<dbReference type="CDD" id="cd06225">
    <property type="entry name" value="HAMP"/>
    <property type="match status" value="1"/>
</dbReference>
<accession>A0A2S2CRE0</accession>
<dbReference type="SUPFAM" id="SSF58104">
    <property type="entry name" value="Methyl-accepting chemotaxis protein (MCP) signaling domain"/>
    <property type="match status" value="1"/>
</dbReference>
<evidence type="ECO:0000259" key="12">
    <source>
        <dbReference type="PROSITE" id="PS50111"/>
    </source>
</evidence>
<dbReference type="SUPFAM" id="SSF141371">
    <property type="entry name" value="PilZ domain-like"/>
    <property type="match status" value="1"/>
</dbReference>
<dbReference type="PANTHER" id="PTHR32089">
    <property type="entry name" value="METHYL-ACCEPTING CHEMOTAXIS PROTEIN MCPB"/>
    <property type="match status" value="1"/>
</dbReference>
<evidence type="ECO:0000256" key="5">
    <source>
        <dbReference type="ARBA" id="ARBA00022989"/>
    </source>
</evidence>
<comment type="similarity">
    <text evidence="8">Belongs to the methyl-accepting chemotaxis (MCP) protein family.</text>
</comment>
<dbReference type="InterPro" id="IPR000727">
    <property type="entry name" value="T_SNARE_dom"/>
</dbReference>
<keyword evidence="3" id="KW-0997">Cell inner membrane</keyword>
<dbReference type="PROSITE" id="PS50885">
    <property type="entry name" value="HAMP"/>
    <property type="match status" value="1"/>
</dbReference>